<keyword evidence="2" id="KW-1185">Reference proteome</keyword>
<dbReference type="EnsemblMetazoa" id="GPAI038794-RA">
    <property type="protein sequence ID" value="GPAI038794-PA"/>
    <property type="gene ID" value="GPAI038794"/>
</dbReference>
<organism evidence="1 2">
    <name type="scientific">Glossina pallidipes</name>
    <name type="common">Tsetse fly</name>
    <dbReference type="NCBI Taxonomy" id="7398"/>
    <lineage>
        <taxon>Eukaryota</taxon>
        <taxon>Metazoa</taxon>
        <taxon>Ecdysozoa</taxon>
        <taxon>Arthropoda</taxon>
        <taxon>Hexapoda</taxon>
        <taxon>Insecta</taxon>
        <taxon>Pterygota</taxon>
        <taxon>Neoptera</taxon>
        <taxon>Endopterygota</taxon>
        <taxon>Diptera</taxon>
        <taxon>Brachycera</taxon>
        <taxon>Muscomorpha</taxon>
        <taxon>Hippoboscoidea</taxon>
        <taxon>Glossinidae</taxon>
        <taxon>Glossina</taxon>
    </lineage>
</organism>
<evidence type="ECO:0000313" key="2">
    <source>
        <dbReference type="Proteomes" id="UP000092445"/>
    </source>
</evidence>
<accession>A0A1B0A9T7</accession>
<proteinExistence type="predicted"/>
<dbReference type="VEuPathDB" id="VectorBase:GPAI038794"/>
<dbReference type="Proteomes" id="UP000092445">
    <property type="component" value="Unassembled WGS sequence"/>
</dbReference>
<reference evidence="1" key="2">
    <citation type="submission" date="2020-05" db="UniProtKB">
        <authorList>
            <consortium name="EnsemblMetazoa"/>
        </authorList>
    </citation>
    <scope>IDENTIFICATION</scope>
    <source>
        <strain evidence="1">IAEA</strain>
    </source>
</reference>
<protein>
    <submittedName>
        <fullName evidence="1">Uncharacterized protein</fullName>
    </submittedName>
</protein>
<name>A0A1B0A9T7_GLOPL</name>
<evidence type="ECO:0000313" key="1">
    <source>
        <dbReference type="EnsemblMetazoa" id="GPAI038794-PA"/>
    </source>
</evidence>
<sequence>MVKALDISVLMWQLAAIKAARKQLSLFQLFSSSQSKRFSSQKDTLVPSLIIGLKLDIVRSERGSGNIDAFRSRSYATNFISVIRLRTGHISPAKNEAAH</sequence>
<reference evidence="2" key="1">
    <citation type="submission" date="2014-03" db="EMBL/GenBank/DDBJ databases">
        <authorList>
            <person name="Aksoy S."/>
            <person name="Warren W."/>
            <person name="Wilson R.K."/>
        </authorList>
    </citation>
    <scope>NUCLEOTIDE SEQUENCE [LARGE SCALE GENOMIC DNA]</scope>
    <source>
        <strain evidence="2">IAEA</strain>
    </source>
</reference>
<dbReference type="AlphaFoldDB" id="A0A1B0A9T7"/>